<protein>
    <submittedName>
        <fullName evidence="1">Uncharacterized protein</fullName>
    </submittedName>
</protein>
<reference evidence="1 2" key="1">
    <citation type="submission" date="2013-12" db="EMBL/GenBank/DDBJ databases">
        <title>Interactions Between Genome Architecture and Virulence Genes in Pseudomonas syringae, strain CC1557 as a model.</title>
        <authorList>
            <person name="Baltrus D."/>
            <person name="Hockett K."/>
            <person name="Karlsrud E."/>
            <person name="Dougherty K."/>
            <person name="Nishimura M."/>
        </authorList>
    </citation>
    <scope>NUCLEOTIDE SEQUENCE [LARGE SCALE GENOMIC DNA]</scope>
    <source>
        <strain evidence="1 2">CC1557</strain>
    </source>
</reference>
<name>W0N2A5_PSESX</name>
<evidence type="ECO:0000313" key="2">
    <source>
        <dbReference type="Proteomes" id="UP000019089"/>
    </source>
</evidence>
<evidence type="ECO:0000313" key="1">
    <source>
        <dbReference type="EMBL" id="AHG43620.1"/>
    </source>
</evidence>
<proteinExistence type="predicted"/>
<dbReference type="AlphaFoldDB" id="W0N2A5"/>
<gene>
    <name evidence="1" type="ORF">N018_13950</name>
</gene>
<dbReference type="EMBL" id="CP007014">
    <property type="protein sequence ID" value="AHG43620.1"/>
    <property type="molecule type" value="Genomic_DNA"/>
</dbReference>
<dbReference type="KEGG" id="psyr:N018_13950"/>
<organism evidence="1 2">
    <name type="scientific">Pseudomonas syringae CC1557</name>
    <dbReference type="NCBI Taxonomy" id="1357279"/>
    <lineage>
        <taxon>Bacteria</taxon>
        <taxon>Pseudomonadati</taxon>
        <taxon>Pseudomonadota</taxon>
        <taxon>Gammaproteobacteria</taxon>
        <taxon>Pseudomonadales</taxon>
        <taxon>Pseudomonadaceae</taxon>
        <taxon>Pseudomonas</taxon>
        <taxon>Pseudomonas syringae</taxon>
    </lineage>
</organism>
<dbReference type="HOGENOM" id="CLU_3347540_0_0_6"/>
<accession>W0N2A5</accession>
<sequence length="37" mass="3959">MPVLAVVHFDVLTGASQLARLRKASPQQFAALGSHKL</sequence>
<dbReference type="Proteomes" id="UP000019089">
    <property type="component" value="Chromosome"/>
</dbReference>